<dbReference type="InterPro" id="IPR028816">
    <property type="entry name" value="Caprin"/>
</dbReference>
<proteinExistence type="predicted"/>
<dbReference type="EMBL" id="GL732563">
    <property type="protein sequence ID" value="EFX77352.1"/>
    <property type="molecule type" value="Genomic_DNA"/>
</dbReference>
<dbReference type="PANTHER" id="PTHR22922:SF19">
    <property type="entry name" value="CAPRIN HOMOLOG"/>
    <property type="match status" value="1"/>
</dbReference>
<dbReference type="OrthoDB" id="10062814at2759"/>
<dbReference type="AlphaFoldDB" id="E9GT18"/>
<organism evidence="1 2">
    <name type="scientific">Daphnia pulex</name>
    <name type="common">Water flea</name>
    <dbReference type="NCBI Taxonomy" id="6669"/>
    <lineage>
        <taxon>Eukaryota</taxon>
        <taxon>Metazoa</taxon>
        <taxon>Ecdysozoa</taxon>
        <taxon>Arthropoda</taxon>
        <taxon>Crustacea</taxon>
        <taxon>Branchiopoda</taxon>
        <taxon>Diplostraca</taxon>
        <taxon>Cladocera</taxon>
        <taxon>Anomopoda</taxon>
        <taxon>Daphniidae</taxon>
        <taxon>Daphnia</taxon>
    </lineage>
</organism>
<keyword evidence="2" id="KW-1185">Reference proteome</keyword>
<name>E9GT18_DAPPU</name>
<dbReference type="HOGENOM" id="CLU_1637140_0_0_1"/>
<reference evidence="1 2" key="1">
    <citation type="journal article" date="2011" name="Science">
        <title>The ecoresponsive genome of Daphnia pulex.</title>
        <authorList>
            <person name="Colbourne J.K."/>
            <person name="Pfrender M.E."/>
            <person name="Gilbert D."/>
            <person name="Thomas W.K."/>
            <person name="Tucker A."/>
            <person name="Oakley T.H."/>
            <person name="Tokishita S."/>
            <person name="Aerts A."/>
            <person name="Arnold G.J."/>
            <person name="Basu M.K."/>
            <person name="Bauer D.J."/>
            <person name="Caceres C.E."/>
            <person name="Carmel L."/>
            <person name="Casola C."/>
            <person name="Choi J.H."/>
            <person name="Detter J.C."/>
            <person name="Dong Q."/>
            <person name="Dusheyko S."/>
            <person name="Eads B.D."/>
            <person name="Frohlich T."/>
            <person name="Geiler-Samerotte K.A."/>
            <person name="Gerlach D."/>
            <person name="Hatcher P."/>
            <person name="Jogdeo S."/>
            <person name="Krijgsveld J."/>
            <person name="Kriventseva E.V."/>
            <person name="Kultz D."/>
            <person name="Laforsch C."/>
            <person name="Lindquist E."/>
            <person name="Lopez J."/>
            <person name="Manak J.R."/>
            <person name="Muller J."/>
            <person name="Pangilinan J."/>
            <person name="Patwardhan R.P."/>
            <person name="Pitluck S."/>
            <person name="Pritham E.J."/>
            <person name="Rechtsteiner A."/>
            <person name="Rho M."/>
            <person name="Rogozin I.B."/>
            <person name="Sakarya O."/>
            <person name="Salamov A."/>
            <person name="Schaack S."/>
            <person name="Shapiro H."/>
            <person name="Shiga Y."/>
            <person name="Skalitzky C."/>
            <person name="Smith Z."/>
            <person name="Souvorov A."/>
            <person name="Sung W."/>
            <person name="Tang Z."/>
            <person name="Tsuchiya D."/>
            <person name="Tu H."/>
            <person name="Vos H."/>
            <person name="Wang M."/>
            <person name="Wolf Y.I."/>
            <person name="Yamagata H."/>
            <person name="Yamada T."/>
            <person name="Ye Y."/>
            <person name="Shaw J.R."/>
            <person name="Andrews J."/>
            <person name="Crease T.J."/>
            <person name="Tang H."/>
            <person name="Lucas S.M."/>
            <person name="Robertson H.M."/>
            <person name="Bork P."/>
            <person name="Koonin E.V."/>
            <person name="Zdobnov E.M."/>
            <person name="Grigoriev I.V."/>
            <person name="Lynch M."/>
            <person name="Boore J.L."/>
        </authorList>
    </citation>
    <scope>NUCLEOTIDE SEQUENCE [LARGE SCALE GENOMIC DNA]</scope>
</reference>
<gene>
    <name evidence="1" type="ORF">DAPPUDRAFT_106245</name>
</gene>
<dbReference type="KEGG" id="dpx:DAPPUDRAFT_106245"/>
<dbReference type="GO" id="GO:0005737">
    <property type="term" value="C:cytoplasm"/>
    <property type="evidence" value="ECO:0000318"/>
    <property type="project" value="GO_Central"/>
</dbReference>
<dbReference type="PhylomeDB" id="E9GT18"/>
<sequence>MPETDCNFYFIIEQKLNELAKRKADIELLQKVLDKGKRDLTLEEQGCISKYDEVVFQLELTKNFLKTFDEKNSKTEGDVERTMIKTRTSGNIQTTSTSFLLPDSMDDQRSEILRLRKLLGEAEKKGARPKKQVPLHQHVQKLCTCFPNNGHHEGSGSSHQRL</sequence>
<evidence type="ECO:0000313" key="1">
    <source>
        <dbReference type="EMBL" id="EFX77352.1"/>
    </source>
</evidence>
<dbReference type="PANTHER" id="PTHR22922">
    <property type="entry name" value="GPI-ANCHORED PROTEIN P137"/>
    <property type="match status" value="1"/>
</dbReference>
<protein>
    <submittedName>
        <fullName evidence="1">Uncharacterized protein</fullName>
    </submittedName>
</protein>
<evidence type="ECO:0000313" key="2">
    <source>
        <dbReference type="Proteomes" id="UP000000305"/>
    </source>
</evidence>
<dbReference type="GO" id="GO:0003723">
    <property type="term" value="F:RNA binding"/>
    <property type="evidence" value="ECO:0000318"/>
    <property type="project" value="GO_Central"/>
</dbReference>
<dbReference type="Proteomes" id="UP000000305">
    <property type="component" value="Unassembled WGS sequence"/>
</dbReference>
<accession>E9GT18</accession>
<dbReference type="InParanoid" id="E9GT18"/>